<keyword evidence="1" id="KW-0472">Membrane</keyword>
<accession>Q8KFD0</accession>
<dbReference type="Proteomes" id="UP000001007">
    <property type="component" value="Chromosome"/>
</dbReference>
<protein>
    <submittedName>
        <fullName evidence="2">Uncharacterized protein</fullName>
    </submittedName>
</protein>
<keyword evidence="3" id="KW-1185">Reference proteome</keyword>
<gene>
    <name evidence="2" type="ordered locus">CT0397</name>
</gene>
<keyword evidence="1" id="KW-0812">Transmembrane</keyword>
<dbReference type="STRING" id="194439.CT0397"/>
<dbReference type="EMBL" id="AE006470">
    <property type="protein sequence ID" value="AAM71643.1"/>
    <property type="molecule type" value="Genomic_DNA"/>
</dbReference>
<evidence type="ECO:0000313" key="3">
    <source>
        <dbReference type="Proteomes" id="UP000001007"/>
    </source>
</evidence>
<proteinExistence type="predicted"/>
<feature type="transmembrane region" description="Helical" evidence="1">
    <location>
        <begin position="67"/>
        <end position="88"/>
    </location>
</feature>
<evidence type="ECO:0000256" key="1">
    <source>
        <dbReference type="SAM" id="Phobius"/>
    </source>
</evidence>
<dbReference type="OrthoDB" id="596843at2"/>
<keyword evidence="1" id="KW-1133">Transmembrane helix</keyword>
<dbReference type="eggNOG" id="ENOG5033PXV">
    <property type="taxonomic scope" value="Bacteria"/>
</dbReference>
<reference evidence="2 3" key="1">
    <citation type="journal article" date="2002" name="Proc. Natl. Acad. Sci. U.S.A.">
        <title>The complete genome sequence of Chlorobium tepidum TLS, a photosynthetic, anaerobic, green-sulfur bacterium.</title>
        <authorList>
            <person name="Eisen J.A."/>
            <person name="Nelson K.E."/>
            <person name="Paulsen I.T."/>
            <person name="Heidelberg J.F."/>
            <person name="Wu M."/>
            <person name="Dodson R.J."/>
            <person name="Deboy R."/>
            <person name="Gwinn M.L."/>
            <person name="Nelson W.C."/>
            <person name="Haft D.H."/>
            <person name="Hickey E.K."/>
            <person name="Peterson J.D."/>
            <person name="Durkin A.S."/>
            <person name="Kolonay J.L."/>
            <person name="Yang F."/>
            <person name="Holt I."/>
            <person name="Umayam L.A."/>
            <person name="Mason T."/>
            <person name="Brenner M."/>
            <person name="Shea T.P."/>
            <person name="Parksey D."/>
            <person name="Nierman W.C."/>
            <person name="Feldblyum T.V."/>
            <person name="Hansen C.L."/>
            <person name="Craven M.B."/>
            <person name="Radune D."/>
            <person name="Vamathevan J."/>
            <person name="Khouri H."/>
            <person name="White O."/>
            <person name="Gruber T.M."/>
            <person name="Ketchum K.A."/>
            <person name="Venter J.C."/>
            <person name="Tettelin H."/>
            <person name="Bryant D.A."/>
            <person name="Fraser C.M."/>
        </authorList>
    </citation>
    <scope>NUCLEOTIDE SEQUENCE [LARGE SCALE GENOMIC DNA]</scope>
    <source>
        <strain evidence="3">ATCC 49652 / DSM 12025 / NBRC 103806 / TLS</strain>
    </source>
</reference>
<dbReference type="PATRIC" id="fig|194439.7.peg.383"/>
<dbReference type="HOGENOM" id="CLU_818498_0_0_10"/>
<name>Q8KFD0_CHLTE</name>
<evidence type="ECO:0000313" key="2">
    <source>
        <dbReference type="EMBL" id="AAM71643.1"/>
    </source>
</evidence>
<dbReference type="KEGG" id="cte:CT0397"/>
<organism evidence="2 3">
    <name type="scientific">Chlorobaculum tepidum (strain ATCC 49652 / DSM 12025 / NBRC 103806 / TLS)</name>
    <name type="common">Chlorobium tepidum</name>
    <dbReference type="NCBI Taxonomy" id="194439"/>
    <lineage>
        <taxon>Bacteria</taxon>
        <taxon>Pseudomonadati</taxon>
        <taxon>Chlorobiota</taxon>
        <taxon>Chlorobiia</taxon>
        <taxon>Chlorobiales</taxon>
        <taxon>Chlorobiaceae</taxon>
        <taxon>Chlorobaculum</taxon>
    </lineage>
</organism>
<dbReference type="AlphaFoldDB" id="Q8KFD0"/>
<sequence>MDGKEQVRLSRLFRHHVPTRKQPPSNMKKQLLSWLRLSASFIILLLAAIAVNQLYSLSVVLNGLLPYSGYAFLALWVLFFAVTLFTGLRLWSAPKAPPLADRVGGSNFEPYIAWLGKSLAVHHAHPDGGRKEHDLRWIKANIKLHEVDALNTTKTVATKNFFIGAFAQNTSYGTTTSLVNNIKLVWNIYARYHHKHSIREFLRLLRSVYECLPLSDFNKGELPAHIKPIIQCSFSNTLSSLLPGGNLLTPFFLNLFLAGATNTYLTCLAGIIASKHCQVLSLEDKEEIVQQSMFEAAFMLKEIVKECNPILSVTISNAVKKAGIESLDTVTAPTSSSSLAQDIVSHLASSIKHIIMESGKE</sequence>
<dbReference type="EnsemblBacteria" id="AAM71643">
    <property type="protein sequence ID" value="AAM71643"/>
    <property type="gene ID" value="CT0397"/>
</dbReference>
<feature type="transmembrane region" description="Helical" evidence="1">
    <location>
        <begin position="34"/>
        <end position="55"/>
    </location>
</feature>